<gene>
    <name evidence="1" type="ORF">H8L47_05750</name>
</gene>
<dbReference type="SUPFAM" id="SSF56935">
    <property type="entry name" value="Porins"/>
    <property type="match status" value="1"/>
</dbReference>
<accession>A0ABR6Z6Q9</accession>
<dbReference type="Proteomes" id="UP000646911">
    <property type="component" value="Unassembled WGS sequence"/>
</dbReference>
<name>A0ABR6Z6Q9_9BURK</name>
<reference evidence="1 2" key="1">
    <citation type="submission" date="2020-08" db="EMBL/GenBank/DDBJ databases">
        <title>Novel species isolated from subtropical streams in China.</title>
        <authorList>
            <person name="Lu H."/>
        </authorList>
    </citation>
    <scope>NUCLEOTIDE SEQUENCE [LARGE SCALE GENOMIC DNA]</scope>
    <source>
        <strain evidence="1 2">NL8W</strain>
    </source>
</reference>
<dbReference type="EMBL" id="JACOFX010000002">
    <property type="protein sequence ID" value="MBC3907060.1"/>
    <property type="molecule type" value="Genomic_DNA"/>
</dbReference>
<evidence type="ECO:0000313" key="1">
    <source>
        <dbReference type="EMBL" id="MBC3907060.1"/>
    </source>
</evidence>
<comment type="caution">
    <text evidence="1">The sequence shown here is derived from an EMBL/GenBank/DDBJ whole genome shotgun (WGS) entry which is preliminary data.</text>
</comment>
<protein>
    <recommendedName>
        <fullName evidence="3">Transporter</fullName>
    </recommendedName>
</protein>
<evidence type="ECO:0008006" key="3">
    <source>
        <dbReference type="Google" id="ProtNLM"/>
    </source>
</evidence>
<sequence length="306" mass="33607">MQVISFSNPALASCGASFCLVNTDWAVQGAWLDHGNRFDLRYEQVRQDHLMSGSRKLAANEVDQRNREIETISRRWLLNVDHGINENWGISASVPFIDRRHLHTESGAPVTWNFRQIGDAKISARYQTALQDAATGGASVFGSNIGLKLATGKTDIANNTGTKAERSLQPGSGTTDLVASAYYRRVLPDLTSSWFIQANVEAPLSEKDGYKPGKKFGVDVGVRTEWNSNFSPMLQLNFQSRERDSGLNAEPENSGGDSLSISPGLGYKLAGQVNVYGFLQIPLRQRVNGEQLSPKWAATIGIQSKF</sequence>
<proteinExistence type="predicted"/>
<evidence type="ECO:0000313" key="2">
    <source>
        <dbReference type="Proteomes" id="UP000646911"/>
    </source>
</evidence>
<organism evidence="1 2">
    <name type="scientific">Undibacterium umbellatum</name>
    <dbReference type="NCBI Taxonomy" id="2762300"/>
    <lineage>
        <taxon>Bacteria</taxon>
        <taxon>Pseudomonadati</taxon>
        <taxon>Pseudomonadota</taxon>
        <taxon>Betaproteobacteria</taxon>
        <taxon>Burkholderiales</taxon>
        <taxon>Oxalobacteraceae</taxon>
        <taxon>Undibacterium</taxon>
    </lineage>
</organism>
<keyword evidence="2" id="KW-1185">Reference proteome</keyword>